<dbReference type="Gramene" id="rna36612">
    <property type="protein sequence ID" value="RHN52006.1"/>
    <property type="gene ID" value="gene36612"/>
</dbReference>
<dbReference type="GO" id="GO:0000492">
    <property type="term" value="P:box C/D snoRNP assembly"/>
    <property type="evidence" value="ECO:0000318"/>
    <property type="project" value="GO_Central"/>
</dbReference>
<dbReference type="Pfam" id="PF25790">
    <property type="entry name" value="BCD1"/>
    <property type="match status" value="1"/>
</dbReference>
<evidence type="ECO:0000256" key="10">
    <source>
        <dbReference type="ARBA" id="ARBA00061949"/>
    </source>
</evidence>
<dbReference type="AlphaFoldDB" id="A0A072U9M6"/>
<dbReference type="PANTHER" id="PTHR13483">
    <property type="entry name" value="BOX C_D SNORNA PROTEIN 1-RELATED"/>
    <property type="match status" value="1"/>
</dbReference>
<evidence type="ECO:0000256" key="6">
    <source>
        <dbReference type="ARBA" id="ARBA00022833"/>
    </source>
</evidence>
<dbReference type="Proteomes" id="UP000002051">
    <property type="component" value="Chromosome 6"/>
</dbReference>
<dbReference type="HOGENOM" id="CLU_025524_4_0_1"/>
<keyword evidence="3" id="KW-0597">Phosphoprotein</keyword>
<protein>
    <recommendedName>
        <fullName evidence="11">Box C/D snoRNA protein 1</fullName>
    </recommendedName>
    <alternativeName>
        <fullName evidence="12">Zinc finger HIT domain-containing protein 6</fullName>
    </alternativeName>
</protein>
<keyword evidence="4" id="KW-0479">Metal-binding</keyword>
<evidence type="ECO:0000256" key="7">
    <source>
        <dbReference type="ARBA" id="ARBA00022843"/>
    </source>
</evidence>
<evidence type="ECO:0000256" key="1">
    <source>
        <dbReference type="ARBA" id="ARBA00022499"/>
    </source>
</evidence>
<evidence type="ECO:0000256" key="13">
    <source>
        <dbReference type="PROSITE-ProRule" id="PRU00453"/>
    </source>
</evidence>
<dbReference type="SUPFAM" id="SSF144232">
    <property type="entry name" value="HIT/MYND zinc finger-like"/>
    <property type="match status" value="1"/>
</dbReference>
<evidence type="ECO:0000256" key="8">
    <source>
        <dbReference type="ARBA" id="ARBA00049598"/>
    </source>
</evidence>
<comment type="function">
    <text evidence="8">Required for box C/D snoRNAs accumulation involved in snoRNA processing, snoRNA transport to the nucleolus and ribosome biogenesis.</text>
</comment>
<evidence type="ECO:0000256" key="3">
    <source>
        <dbReference type="ARBA" id="ARBA00022553"/>
    </source>
</evidence>
<evidence type="ECO:0000313" key="18">
    <source>
        <dbReference type="Proteomes" id="UP000002051"/>
    </source>
</evidence>
<dbReference type="GO" id="GO:0000463">
    <property type="term" value="P:maturation of LSU-rRNA from tricistronic rRNA transcript (SSU-rRNA, 5.8S rRNA, LSU-rRNA)"/>
    <property type="evidence" value="ECO:0000318"/>
    <property type="project" value="GO_Central"/>
</dbReference>
<evidence type="ECO:0000256" key="2">
    <source>
        <dbReference type="ARBA" id="ARBA00022517"/>
    </source>
</evidence>
<dbReference type="EMBL" id="PSQE01000006">
    <property type="protein sequence ID" value="RHN52006.1"/>
    <property type="molecule type" value="Genomic_DNA"/>
</dbReference>
<reference evidence="16" key="5">
    <citation type="journal article" date="2018" name="Nat. Plants">
        <title>Whole-genome landscape of Medicago truncatula symbiotic genes.</title>
        <authorList>
            <person name="Pecrix Y."/>
            <person name="Gamas P."/>
            <person name="Carrere S."/>
        </authorList>
    </citation>
    <scope>NUCLEOTIDE SEQUENCE</scope>
    <source>
        <tissue evidence="16">Leaves</tissue>
    </source>
</reference>
<dbReference type="PROSITE" id="PS51083">
    <property type="entry name" value="ZF_HIT"/>
    <property type="match status" value="1"/>
</dbReference>
<evidence type="ECO:0000256" key="12">
    <source>
        <dbReference type="ARBA" id="ARBA00077531"/>
    </source>
</evidence>
<evidence type="ECO:0000256" key="4">
    <source>
        <dbReference type="ARBA" id="ARBA00022723"/>
    </source>
</evidence>
<evidence type="ECO:0000259" key="14">
    <source>
        <dbReference type="PROSITE" id="PS51083"/>
    </source>
</evidence>
<keyword evidence="7" id="KW-0832">Ubl conjugation</keyword>
<dbReference type="GO" id="GO:0008270">
    <property type="term" value="F:zinc ion binding"/>
    <property type="evidence" value="ECO:0007669"/>
    <property type="project" value="UniProtKB-UniRule"/>
</dbReference>
<keyword evidence="1" id="KW-1017">Isopeptide bond</keyword>
<reference evidence="15 18" key="1">
    <citation type="journal article" date="2011" name="Nature">
        <title>The Medicago genome provides insight into the evolution of rhizobial symbioses.</title>
        <authorList>
            <person name="Young N.D."/>
            <person name="Debelle F."/>
            <person name="Oldroyd G.E."/>
            <person name="Geurts R."/>
            <person name="Cannon S.B."/>
            <person name="Udvardi M.K."/>
            <person name="Benedito V.A."/>
            <person name="Mayer K.F."/>
            <person name="Gouzy J."/>
            <person name="Schoof H."/>
            <person name="Van de Peer Y."/>
            <person name="Proost S."/>
            <person name="Cook D.R."/>
            <person name="Meyers B.C."/>
            <person name="Spannagl M."/>
            <person name="Cheung F."/>
            <person name="De Mita S."/>
            <person name="Krishnakumar V."/>
            <person name="Gundlach H."/>
            <person name="Zhou S."/>
            <person name="Mudge J."/>
            <person name="Bharti A.K."/>
            <person name="Murray J.D."/>
            <person name="Naoumkina M.A."/>
            <person name="Rosen B."/>
            <person name="Silverstein K.A."/>
            <person name="Tang H."/>
            <person name="Rombauts S."/>
            <person name="Zhao P.X."/>
            <person name="Zhou P."/>
            <person name="Barbe V."/>
            <person name="Bardou P."/>
            <person name="Bechner M."/>
            <person name="Bellec A."/>
            <person name="Berger A."/>
            <person name="Berges H."/>
            <person name="Bidwell S."/>
            <person name="Bisseling T."/>
            <person name="Choisne N."/>
            <person name="Couloux A."/>
            <person name="Denny R."/>
            <person name="Deshpande S."/>
            <person name="Dai X."/>
            <person name="Doyle J.J."/>
            <person name="Dudez A.M."/>
            <person name="Farmer A.D."/>
            <person name="Fouteau S."/>
            <person name="Franken C."/>
            <person name="Gibelin C."/>
            <person name="Gish J."/>
            <person name="Goldstein S."/>
            <person name="Gonzalez A.J."/>
            <person name="Green P.J."/>
            <person name="Hallab A."/>
            <person name="Hartog M."/>
            <person name="Hua A."/>
            <person name="Humphray S.J."/>
            <person name="Jeong D.H."/>
            <person name="Jing Y."/>
            <person name="Jocker A."/>
            <person name="Kenton S.M."/>
            <person name="Kim D.J."/>
            <person name="Klee K."/>
            <person name="Lai H."/>
            <person name="Lang C."/>
            <person name="Lin S."/>
            <person name="Macmil S.L."/>
            <person name="Magdelenat G."/>
            <person name="Matthews L."/>
            <person name="McCorrison J."/>
            <person name="Monaghan E.L."/>
            <person name="Mun J.H."/>
            <person name="Najar F.Z."/>
            <person name="Nicholson C."/>
            <person name="Noirot C."/>
            <person name="O'Bleness M."/>
            <person name="Paule C.R."/>
            <person name="Poulain J."/>
            <person name="Prion F."/>
            <person name="Qin B."/>
            <person name="Qu C."/>
            <person name="Retzel E.F."/>
            <person name="Riddle C."/>
            <person name="Sallet E."/>
            <person name="Samain S."/>
            <person name="Samson N."/>
            <person name="Sanders I."/>
            <person name="Saurat O."/>
            <person name="Scarpelli C."/>
            <person name="Schiex T."/>
            <person name="Segurens B."/>
            <person name="Severin A.J."/>
            <person name="Sherrier D.J."/>
            <person name="Shi R."/>
            <person name="Sims S."/>
            <person name="Singer S.R."/>
            <person name="Sinharoy S."/>
            <person name="Sterck L."/>
            <person name="Viollet A."/>
            <person name="Wang B.B."/>
            <person name="Wang K."/>
            <person name="Wang M."/>
            <person name="Wang X."/>
            <person name="Warfsmann J."/>
            <person name="Weissenbach J."/>
            <person name="White D.D."/>
            <person name="White J.D."/>
            <person name="Wiley G.B."/>
            <person name="Wincker P."/>
            <person name="Xing Y."/>
            <person name="Yang L."/>
            <person name="Yao Z."/>
            <person name="Ying F."/>
            <person name="Zhai J."/>
            <person name="Zhou L."/>
            <person name="Zuber A."/>
            <person name="Denarie J."/>
            <person name="Dixon R.A."/>
            <person name="May G.D."/>
            <person name="Schwartz D.C."/>
            <person name="Rogers J."/>
            <person name="Quetier F."/>
            <person name="Town C.D."/>
            <person name="Roe B.A."/>
        </authorList>
    </citation>
    <scope>NUCLEOTIDE SEQUENCE [LARGE SCALE GENOMIC DNA]</scope>
    <source>
        <strain evidence="15">A17</strain>
        <strain evidence="17 18">cv. Jemalong A17</strain>
    </source>
</reference>
<dbReference type="FunFam" id="3.30.60.190:FF:000001">
    <property type="entry name" value="box C/D snoRNA protein 1"/>
    <property type="match status" value="1"/>
</dbReference>
<dbReference type="EMBL" id="CM001222">
    <property type="protein sequence ID" value="KEH26499.1"/>
    <property type="molecule type" value="Genomic_DNA"/>
</dbReference>
<dbReference type="InterPro" id="IPR057721">
    <property type="entry name" value="BCD1_alpha/beta"/>
</dbReference>
<reference evidence="19" key="4">
    <citation type="journal article" date="2018" name="Nat. Plants">
        <title>Whole-genome landscape of Medicago truncatula symbiotic genes.</title>
        <authorList>
            <person name="Pecrix Y."/>
            <person name="Staton S.E."/>
            <person name="Sallet E."/>
            <person name="Lelandais-Briere C."/>
            <person name="Moreau S."/>
            <person name="Carrere S."/>
            <person name="Blein T."/>
            <person name="Jardinaud M.F."/>
            <person name="Latrasse D."/>
            <person name="Zouine M."/>
            <person name="Zahm M."/>
            <person name="Kreplak J."/>
            <person name="Mayjonade B."/>
            <person name="Satge C."/>
            <person name="Perez M."/>
            <person name="Cauet S."/>
            <person name="Marande W."/>
            <person name="Chantry-Darmon C."/>
            <person name="Lopez-Roques C."/>
            <person name="Bouchez O."/>
            <person name="Berard A."/>
            <person name="Debelle F."/>
            <person name="Munos S."/>
            <person name="Bendahmane A."/>
            <person name="Berges H."/>
            <person name="Niebel A."/>
            <person name="Buitink J."/>
            <person name="Frugier F."/>
            <person name="Benhamed M."/>
            <person name="Crespi M."/>
            <person name="Gouzy J."/>
            <person name="Gamas P."/>
        </authorList>
    </citation>
    <scope>NUCLEOTIDE SEQUENCE [LARGE SCALE GENOMIC DNA]</scope>
    <source>
        <strain evidence="19">cv. Jemalong A17</strain>
    </source>
</reference>
<evidence type="ECO:0000256" key="11">
    <source>
        <dbReference type="ARBA" id="ARBA00068630"/>
    </source>
</evidence>
<dbReference type="STRING" id="3880.A0A072U9M6"/>
<dbReference type="GO" id="GO:0070761">
    <property type="term" value="C:pre-snoRNP complex"/>
    <property type="evidence" value="ECO:0000318"/>
    <property type="project" value="GO_Central"/>
</dbReference>
<accession>A0A072U9M6</accession>
<evidence type="ECO:0000313" key="19">
    <source>
        <dbReference type="Proteomes" id="UP000265566"/>
    </source>
</evidence>
<feature type="domain" description="HIT-type" evidence="14">
    <location>
        <begin position="27"/>
        <end position="61"/>
    </location>
</feature>
<gene>
    <name evidence="17" type="primary">25497155</name>
    <name evidence="15" type="ordered locus">MTR_6g463300</name>
    <name evidence="16" type="ORF">MtrunA17_Chr6g0475661</name>
</gene>
<organism evidence="15 18">
    <name type="scientific">Medicago truncatula</name>
    <name type="common">Barrel medic</name>
    <name type="synonym">Medicago tribuloides</name>
    <dbReference type="NCBI Taxonomy" id="3880"/>
    <lineage>
        <taxon>Eukaryota</taxon>
        <taxon>Viridiplantae</taxon>
        <taxon>Streptophyta</taxon>
        <taxon>Embryophyta</taxon>
        <taxon>Tracheophyta</taxon>
        <taxon>Spermatophyta</taxon>
        <taxon>Magnoliopsida</taxon>
        <taxon>eudicotyledons</taxon>
        <taxon>Gunneridae</taxon>
        <taxon>Pentapetalae</taxon>
        <taxon>rosids</taxon>
        <taxon>fabids</taxon>
        <taxon>Fabales</taxon>
        <taxon>Fabaceae</taxon>
        <taxon>Papilionoideae</taxon>
        <taxon>50 kb inversion clade</taxon>
        <taxon>NPAAA clade</taxon>
        <taxon>Hologalegina</taxon>
        <taxon>IRL clade</taxon>
        <taxon>Trifolieae</taxon>
        <taxon>Medicago</taxon>
    </lineage>
</organism>
<dbReference type="KEGG" id="mtr:25497155"/>
<dbReference type="InterPro" id="IPR007529">
    <property type="entry name" value="Znf_HIT"/>
</dbReference>
<comment type="similarity">
    <text evidence="9">Belongs to the BCD1 family.</text>
</comment>
<dbReference type="Pfam" id="PF04438">
    <property type="entry name" value="zf-HIT"/>
    <property type="match status" value="1"/>
</dbReference>
<reference evidence="17" key="3">
    <citation type="submission" date="2015-04" db="UniProtKB">
        <authorList>
            <consortium name="EnsemblPlants"/>
        </authorList>
    </citation>
    <scope>IDENTIFICATION</scope>
    <source>
        <strain evidence="17">cv. Jemalong A17</strain>
    </source>
</reference>
<sequence length="426" mass="48877">MSTSVSQRKEQVENVSIKAIPKGLTKCEECKSNPSKYKCPGCSIQSCSLPCVKAHKTRTGCTGKRNQTQFVPISQFDDSILLSDYNLLEEVKRVAEAASRTRTKLGLYTYFKLPHYLKSLQHAAGSRSTKLLFLPNGMSKRENNRSRYDHRKKSIHWTIELRFHSTKVVLHDHGVNENTSFRSILEKHLKPSPWNHQLKEFCDDQLDCLKLFIRKYPKGPKSPFKELDMNAPIKQQLGNVVILEYPVVFVFLPSHSINFEVIKKVNPSLPKSLPKDSEVNLSPEGVSFREEVIEDDNNSDDPKVFDLMKDIELSSSHQVLTENMNSEKVPNDSLDKPVFEEDNDGNLSPASLMDKELEKLSEDVAFDFDEDFMDDAYSDLMSHLNPEDFLNFDNEFAEKDVNEIDFCRVIDEFPMPEELEEGEIQE</sequence>
<evidence type="ECO:0000256" key="9">
    <source>
        <dbReference type="ARBA" id="ARBA00049654"/>
    </source>
</evidence>
<dbReference type="OrthoDB" id="272357at2759"/>
<proteinExistence type="inferred from homology"/>
<keyword evidence="6" id="KW-0862">Zinc</keyword>
<keyword evidence="18" id="KW-1185">Reference proteome</keyword>
<evidence type="ECO:0000313" key="17">
    <source>
        <dbReference type="EnsemblPlants" id="KEH26499"/>
    </source>
</evidence>
<dbReference type="Gene3D" id="3.30.60.190">
    <property type="match status" value="1"/>
</dbReference>
<name>A0A072U9M6_MEDTR</name>
<evidence type="ECO:0000313" key="16">
    <source>
        <dbReference type="EMBL" id="RHN52006.1"/>
    </source>
</evidence>
<dbReference type="Proteomes" id="UP000265566">
    <property type="component" value="Chromosome 6"/>
</dbReference>
<evidence type="ECO:0000313" key="15">
    <source>
        <dbReference type="EMBL" id="KEH26499.1"/>
    </source>
</evidence>
<dbReference type="PANTHER" id="PTHR13483:SF3">
    <property type="entry name" value="BOX C_D SNORNA PROTEIN 1"/>
    <property type="match status" value="1"/>
</dbReference>
<evidence type="ECO:0000256" key="5">
    <source>
        <dbReference type="ARBA" id="ARBA00022771"/>
    </source>
</evidence>
<keyword evidence="5 13" id="KW-0863">Zinc-finger</keyword>
<dbReference type="GO" id="GO:0005634">
    <property type="term" value="C:nucleus"/>
    <property type="evidence" value="ECO:0000318"/>
    <property type="project" value="GO_Central"/>
</dbReference>
<keyword evidence="2" id="KW-0690">Ribosome biogenesis</keyword>
<reference evidence="15 18" key="2">
    <citation type="journal article" date="2014" name="BMC Genomics">
        <title>An improved genome release (version Mt4.0) for the model legume Medicago truncatula.</title>
        <authorList>
            <person name="Tang H."/>
            <person name="Krishnakumar V."/>
            <person name="Bidwell S."/>
            <person name="Rosen B."/>
            <person name="Chan A."/>
            <person name="Zhou S."/>
            <person name="Gentzbittel L."/>
            <person name="Childs K.L."/>
            <person name="Yandell M."/>
            <person name="Gundlach H."/>
            <person name="Mayer K.F."/>
            <person name="Schwartz D.C."/>
            <person name="Town C.D."/>
        </authorList>
    </citation>
    <scope>GENOME REANNOTATION</scope>
    <source>
        <strain evidence="15">A17</strain>
        <strain evidence="17 18">cv. Jemalong A17</strain>
    </source>
</reference>
<dbReference type="InterPro" id="IPR051639">
    <property type="entry name" value="BCD1"/>
</dbReference>
<comment type="subunit">
    <text evidence="10">Interacts with FBL, SNU13, NOP58, NUFIP1, RUVBL1, RUVBL2 and TAF9. Interacts (via HIT-type zinc finger) with the RUVBL1/RUVBL2 complex in the presence of ADP.</text>
</comment>
<dbReference type="EnsemblPlants" id="KEH26499">
    <property type="protein sequence ID" value="KEH26499"/>
    <property type="gene ID" value="MTR_6g463300"/>
</dbReference>
<dbReference type="CDD" id="cd23023">
    <property type="entry name" value="zf-HIT_BCD1"/>
    <property type="match status" value="1"/>
</dbReference>